<dbReference type="Pfam" id="PF26621">
    <property type="entry name" value="DUF8198"/>
    <property type="match status" value="1"/>
</dbReference>
<proteinExistence type="predicted"/>
<name>A0AAJ2H2E0_9HYPH</name>
<evidence type="ECO:0000313" key="3">
    <source>
        <dbReference type="Proteomes" id="UP001268610"/>
    </source>
</evidence>
<dbReference type="EMBL" id="JAVLSF010000310">
    <property type="protein sequence ID" value="MDR9777927.1"/>
    <property type="molecule type" value="Genomic_DNA"/>
</dbReference>
<protein>
    <recommendedName>
        <fullName evidence="1">DUF8198 domain-containing protein</fullName>
    </recommendedName>
</protein>
<sequence length="96" mass="11275">MLATAVLAQQLEHYHQLCFLQSAPLATQLEEVLVWQKQRMRHIHQPLFSQPQYQKISVFLLDHLYSHAKIIGLVEQLDKALKEKIKLDRFLSKSIL</sequence>
<evidence type="ECO:0000313" key="2">
    <source>
        <dbReference type="EMBL" id="MDR9777927.1"/>
    </source>
</evidence>
<feature type="domain" description="DUF8198" evidence="1">
    <location>
        <begin position="22"/>
        <end position="96"/>
    </location>
</feature>
<feature type="non-terminal residue" evidence="2">
    <location>
        <position position="96"/>
    </location>
</feature>
<accession>A0AAJ2H2E0</accession>
<reference evidence="2" key="1">
    <citation type="submission" date="2023-04" db="EMBL/GenBank/DDBJ databases">
        <title>Genomic characterization of faba bean (Vicia faba) microsymbionts in Mexican soils.</title>
        <authorList>
            <person name="Rivera Orduna F.N."/>
            <person name="Guevara-Luna J."/>
            <person name="Yan J."/>
            <person name="Arroyo-Herrera I."/>
            <person name="Li Y."/>
            <person name="Vasquez-Murrieta M.S."/>
            <person name="Wang E.T."/>
        </authorList>
    </citation>
    <scope>NUCLEOTIDE SEQUENCE</scope>
    <source>
        <strain evidence="2">CH26</strain>
    </source>
</reference>
<dbReference type="InterPro" id="IPR058511">
    <property type="entry name" value="DUF8198"/>
</dbReference>
<dbReference type="RefSeq" id="WP_310866085.1">
    <property type="nucleotide sequence ID" value="NZ_JAVLSF010000310.1"/>
</dbReference>
<dbReference type="AlphaFoldDB" id="A0AAJ2H2E0"/>
<organism evidence="2 3">
    <name type="scientific">Rhizobium hidalgonense</name>
    <dbReference type="NCBI Taxonomy" id="1538159"/>
    <lineage>
        <taxon>Bacteria</taxon>
        <taxon>Pseudomonadati</taxon>
        <taxon>Pseudomonadota</taxon>
        <taxon>Alphaproteobacteria</taxon>
        <taxon>Hyphomicrobiales</taxon>
        <taxon>Rhizobiaceae</taxon>
        <taxon>Rhizobium/Agrobacterium group</taxon>
        <taxon>Rhizobium</taxon>
    </lineage>
</organism>
<comment type="caution">
    <text evidence="2">The sequence shown here is derived from an EMBL/GenBank/DDBJ whole genome shotgun (WGS) entry which is preliminary data.</text>
</comment>
<dbReference type="Proteomes" id="UP001268610">
    <property type="component" value="Unassembled WGS sequence"/>
</dbReference>
<evidence type="ECO:0000259" key="1">
    <source>
        <dbReference type="Pfam" id="PF26621"/>
    </source>
</evidence>
<gene>
    <name evidence="2" type="ORF">RJJ65_35935</name>
</gene>